<evidence type="ECO:0000313" key="1">
    <source>
        <dbReference type="EMBL" id="TWT82403.1"/>
    </source>
</evidence>
<name>A0A5C5Z794_9BACT</name>
<dbReference type="EMBL" id="SJPJ01000001">
    <property type="protein sequence ID" value="TWT82403.1"/>
    <property type="molecule type" value="Genomic_DNA"/>
</dbReference>
<dbReference type="RefSeq" id="WP_146398887.1">
    <property type="nucleotide sequence ID" value="NZ_SJPJ01000001.1"/>
</dbReference>
<dbReference type="OrthoDB" id="263024at2"/>
<proteinExistence type="predicted"/>
<dbReference type="Proteomes" id="UP000315010">
    <property type="component" value="Unassembled WGS sequence"/>
</dbReference>
<comment type="caution">
    <text evidence="1">The sequence shown here is derived from an EMBL/GenBank/DDBJ whole genome shotgun (WGS) entry which is preliminary data.</text>
</comment>
<organism evidence="1 2">
    <name type="scientific">Novipirellula herctigrandis</name>
    <dbReference type="NCBI Taxonomy" id="2527986"/>
    <lineage>
        <taxon>Bacteria</taxon>
        <taxon>Pseudomonadati</taxon>
        <taxon>Planctomycetota</taxon>
        <taxon>Planctomycetia</taxon>
        <taxon>Pirellulales</taxon>
        <taxon>Pirellulaceae</taxon>
        <taxon>Novipirellula</taxon>
    </lineage>
</organism>
<accession>A0A5C5Z794</accession>
<sequence length="210" mass="24168">MVSLFLFLFVRVQGSVTGREFSPDTFSVREFHFYEIPLLNLQITPIKRTSVTPNTATYLRQKSLIQAPKKPTDTWHLVYLSRGFTGRTPADSELLLLQLNLDHNGNAYWRQWSIDHPQHAPFFWSVIQRLAKREMYLLMPPLFELAQLEQSTEAMTEKINQSLSSQYVDLIKDMRAADRTVLADGLLKEALKDFPNDADLRKLAGSPETP</sequence>
<protein>
    <submittedName>
        <fullName evidence="1">Uncharacterized protein</fullName>
    </submittedName>
</protein>
<evidence type="ECO:0000313" key="2">
    <source>
        <dbReference type="Proteomes" id="UP000315010"/>
    </source>
</evidence>
<dbReference type="AlphaFoldDB" id="A0A5C5Z794"/>
<reference evidence="1 2" key="1">
    <citation type="submission" date="2019-02" db="EMBL/GenBank/DDBJ databases">
        <title>Deep-cultivation of Planctomycetes and their phenomic and genomic characterization uncovers novel biology.</title>
        <authorList>
            <person name="Wiegand S."/>
            <person name="Jogler M."/>
            <person name="Boedeker C."/>
            <person name="Pinto D."/>
            <person name="Vollmers J."/>
            <person name="Rivas-Marin E."/>
            <person name="Kohn T."/>
            <person name="Peeters S.H."/>
            <person name="Heuer A."/>
            <person name="Rast P."/>
            <person name="Oberbeckmann S."/>
            <person name="Bunk B."/>
            <person name="Jeske O."/>
            <person name="Meyerdierks A."/>
            <person name="Storesund J.E."/>
            <person name="Kallscheuer N."/>
            <person name="Luecker S."/>
            <person name="Lage O.M."/>
            <person name="Pohl T."/>
            <person name="Merkel B.J."/>
            <person name="Hornburger P."/>
            <person name="Mueller R.-W."/>
            <person name="Bruemmer F."/>
            <person name="Labrenz M."/>
            <person name="Spormann A.M."/>
            <person name="Op Den Camp H."/>
            <person name="Overmann J."/>
            <person name="Amann R."/>
            <person name="Jetten M.S.M."/>
            <person name="Mascher T."/>
            <person name="Medema M.H."/>
            <person name="Devos D.P."/>
            <person name="Kaster A.-K."/>
            <person name="Ovreas L."/>
            <person name="Rohde M."/>
            <person name="Galperin M.Y."/>
            <person name="Jogler C."/>
        </authorList>
    </citation>
    <scope>NUCLEOTIDE SEQUENCE [LARGE SCALE GENOMIC DNA]</scope>
    <source>
        <strain evidence="1 2">CA13</strain>
    </source>
</reference>
<keyword evidence="2" id="KW-1185">Reference proteome</keyword>
<gene>
    <name evidence="1" type="ORF">CA13_38660</name>
</gene>